<feature type="transmembrane region" description="Helical" evidence="1">
    <location>
        <begin position="743"/>
        <end position="763"/>
    </location>
</feature>
<keyword evidence="1" id="KW-0472">Membrane</keyword>
<accession>A0A8S5Q4I5</accession>
<evidence type="ECO:0000256" key="1">
    <source>
        <dbReference type="SAM" id="Phobius"/>
    </source>
</evidence>
<feature type="transmembrane region" description="Helical" evidence="1">
    <location>
        <begin position="535"/>
        <end position="552"/>
    </location>
</feature>
<proteinExistence type="predicted"/>
<feature type="transmembrane region" description="Helical" evidence="1">
    <location>
        <begin position="717"/>
        <end position="737"/>
    </location>
</feature>
<keyword evidence="1" id="KW-0812">Transmembrane</keyword>
<feature type="transmembrane region" description="Helical" evidence="1">
    <location>
        <begin position="1208"/>
        <end position="1231"/>
    </location>
</feature>
<dbReference type="SUPFAM" id="SSF48371">
    <property type="entry name" value="ARM repeat"/>
    <property type="match status" value="1"/>
</dbReference>
<evidence type="ECO:0000313" key="2">
    <source>
        <dbReference type="EMBL" id="DAE13651.1"/>
    </source>
</evidence>
<reference evidence="2" key="1">
    <citation type="journal article" date="2021" name="Proc. Natl. Acad. Sci. U.S.A.">
        <title>A Catalog of Tens of Thousands of Viruses from Human Metagenomes Reveals Hidden Associations with Chronic Diseases.</title>
        <authorList>
            <person name="Tisza M.J."/>
            <person name="Buck C.B."/>
        </authorList>
    </citation>
    <scope>NUCLEOTIDE SEQUENCE</scope>
    <source>
        <strain evidence="2">CtQqU1</strain>
    </source>
</reference>
<organism evidence="2">
    <name type="scientific">Siphoviridae sp. ctQqU1</name>
    <dbReference type="NCBI Taxonomy" id="2825496"/>
    <lineage>
        <taxon>Viruses</taxon>
        <taxon>Duplodnaviria</taxon>
        <taxon>Heunggongvirae</taxon>
        <taxon>Uroviricota</taxon>
        <taxon>Caudoviricetes</taxon>
    </lineage>
</organism>
<feature type="transmembrane region" description="Helical" evidence="1">
    <location>
        <begin position="624"/>
        <end position="644"/>
    </location>
</feature>
<feature type="transmembrane region" description="Helical" evidence="1">
    <location>
        <begin position="1177"/>
        <end position="1202"/>
    </location>
</feature>
<dbReference type="EMBL" id="BK015568">
    <property type="protein sequence ID" value="DAE13651.1"/>
    <property type="molecule type" value="Genomic_DNA"/>
</dbReference>
<feature type="transmembrane region" description="Helical" evidence="1">
    <location>
        <begin position="572"/>
        <end position="589"/>
    </location>
</feature>
<feature type="transmembrane region" description="Helical" evidence="1">
    <location>
        <begin position="656"/>
        <end position="679"/>
    </location>
</feature>
<name>A0A8S5Q4I5_9CAUD</name>
<feature type="transmembrane region" description="Helical" evidence="1">
    <location>
        <begin position="601"/>
        <end position="618"/>
    </location>
</feature>
<keyword evidence="1" id="KW-1133">Transmembrane helix</keyword>
<dbReference type="InterPro" id="IPR016024">
    <property type="entry name" value="ARM-type_fold"/>
</dbReference>
<sequence>MADVDITSLSVEISAESQGAELNINKLANAIANLRSKGNVSAVCDSLDKLAGFIAGLKSASKGIGSIFNNIEKMSNIDVSGIDFTGLSAKLESLKSELQPLQNLDASGLKAVGSAMNAIAKIPSINDKLDADTLNKFKTACDSISISLTPLASQLDKVGNAFAKLPPQLSKVVTQANRVTAANEKQRKSYLSLSNQMNGFMRNMAKLVSLKAIAEYLGNAVAKFNDFYEATDLFHNAMGNLSGEADTLISKMQGLLGVDPTKAMTYMATIQSLGTSFGLTSDKAYILSKNLTQLAYDEGSYWNKDVAETFTAMSSAISGEIEPIRRLGVDLSQARLQQELLALGFNKQVSSLSQADKAVLRYIAIMKQTANVQGNLAQTIQSPANQIKILKAQLDMLAKSVGSLLYPAMKSILPPLIAAVQLIREFVQWVAKLMGVKVVFTDFTKSADSVGGIGDAMDDTADSTKKAAKALKDYTMGFDELNIIDPTQGSSGSGSGASAGNILGDVDLSGYDMFKQYNEEFAKQIDAIKQKIKDMLPIIGAVTAALALWKIVDFLTDVATAISKMTDLQKLALSIATVVIEASLVFSFAKGYASTGNPLELLGEVVSAAFGSFVLWRTMGADGITLGMGIAFVASLAGLTYALGTGEANLGDASTWIQAALTTAFGSITGITLLTNLGVATGTAATLSIGLAGLITFAGITFSLGEKLKEFPVLDTIIAALMGIFGGVAGAGVALLVGASLPVAGAVAAAGVGIGLVLHWAGIKWGAKESGEKTDAAAEADIKMHYVENVFEQRIEAIKQIIVTKWNAAIDFMTSLPGKVGDVINSIGEWFSSLPEKIGYALGFAVGKIGEWVGNMVVTVTTEVPKIVSSVVKFFEELPGNIWTAILKALDVISKWRERMIAFVVIEVPKIISSIVGEFKKLPDELRKLGKFIWDGLINGLKDAWSTVTNGIKSFTDGFVNGFKDALEIHSPSQVFHQIGVYVDQGLANGITAALPYVEQAMTNLANVVQQKGNEMIDYGTTTATNFVNGFFNGLDSKWQELDSGLQNDFFNTVQNLWNAVQNGDLKTIGTTTAAIIWQAMGEENRNQVKAYAQSFISNISGVLKDASKTLFNEALKVGKVIWSGITSNFGKIVKSVSNLGTTISASISALKVPLATTGTAISQGLFGGLVSSFPEIFAAMGGLIGSVGSAFVGLLTSIAGALSSTVFGIPVALIVGAAAIALGAAIAGIVSNLGGKYSTDNSSYVGTPEYDASTGSTTSANGYYSNTSSGSTSSSDLQGAVYNGCYNAFLDIFQRYGDEITGGKEVRLFIDGKQITASVEKQQADRGVQIMGTEVYSY</sequence>
<protein>
    <submittedName>
        <fullName evidence="2">Minor tail protein</fullName>
    </submittedName>
</protein>
<feature type="transmembrane region" description="Helical" evidence="1">
    <location>
        <begin position="685"/>
        <end position="705"/>
    </location>
</feature>